<reference evidence="2" key="1">
    <citation type="submission" date="2020-05" db="EMBL/GenBank/DDBJ databases">
        <title>Mycena genomes resolve the evolution of fungal bioluminescence.</title>
        <authorList>
            <person name="Tsai I.J."/>
        </authorList>
    </citation>
    <scope>NUCLEOTIDE SEQUENCE</scope>
    <source>
        <strain evidence="2">160909Yilan</strain>
    </source>
</reference>
<dbReference type="Proteomes" id="UP000623467">
    <property type="component" value="Unassembled WGS sequence"/>
</dbReference>
<evidence type="ECO:0000313" key="2">
    <source>
        <dbReference type="EMBL" id="KAF7378222.1"/>
    </source>
</evidence>
<keyword evidence="3" id="KW-1185">Reference proteome</keyword>
<dbReference type="OrthoDB" id="5311491at2759"/>
<organism evidence="2 3">
    <name type="scientific">Mycena sanguinolenta</name>
    <dbReference type="NCBI Taxonomy" id="230812"/>
    <lineage>
        <taxon>Eukaryota</taxon>
        <taxon>Fungi</taxon>
        <taxon>Dikarya</taxon>
        <taxon>Basidiomycota</taxon>
        <taxon>Agaricomycotina</taxon>
        <taxon>Agaricomycetes</taxon>
        <taxon>Agaricomycetidae</taxon>
        <taxon>Agaricales</taxon>
        <taxon>Marasmiineae</taxon>
        <taxon>Mycenaceae</taxon>
        <taxon>Mycena</taxon>
    </lineage>
</organism>
<dbReference type="SUPFAM" id="SSF53474">
    <property type="entry name" value="alpha/beta-Hydrolases"/>
    <property type="match status" value="1"/>
</dbReference>
<protein>
    <submittedName>
        <fullName evidence="2">Aminodeoxychorismate synthase</fullName>
    </submittedName>
</protein>
<proteinExistence type="predicted"/>
<name>A0A8H7DLT3_9AGAR</name>
<feature type="domain" description="AB hydrolase-1" evidence="1">
    <location>
        <begin position="34"/>
        <end position="345"/>
    </location>
</feature>
<dbReference type="Gene3D" id="3.40.50.1820">
    <property type="entry name" value="alpha/beta hydrolase"/>
    <property type="match status" value="1"/>
</dbReference>
<dbReference type="EMBL" id="JACAZH010000001">
    <property type="protein sequence ID" value="KAF7378222.1"/>
    <property type="molecule type" value="Genomic_DNA"/>
</dbReference>
<dbReference type="AlphaFoldDB" id="A0A8H7DLT3"/>
<dbReference type="InterPro" id="IPR029058">
    <property type="entry name" value="AB_hydrolase_fold"/>
</dbReference>
<evidence type="ECO:0000259" key="1">
    <source>
        <dbReference type="Pfam" id="PF12697"/>
    </source>
</evidence>
<comment type="caution">
    <text evidence="2">The sequence shown here is derived from an EMBL/GenBank/DDBJ whole genome shotgun (WGS) entry which is preliminary data.</text>
</comment>
<evidence type="ECO:0000313" key="3">
    <source>
        <dbReference type="Proteomes" id="UP000623467"/>
    </source>
</evidence>
<dbReference type="Pfam" id="PF12697">
    <property type="entry name" value="Abhydrolase_6"/>
    <property type="match status" value="1"/>
</dbReference>
<accession>A0A8H7DLT3</accession>
<gene>
    <name evidence="2" type="ORF">MSAN_00247000</name>
</gene>
<sequence length="369" mass="40992">MTQFTEHTCTLPDGIDIFYTDSGAPATRDYTTLVAFHGTGFNGFSLWPLHKHAHQRNVRTILCNRRDYHGSTPHTNDEIAELQSGNKAFQDRLALQTAWLLAHLIEHQHTPRPTGDGKKGGFVLMGWSYGAASALALLADPVAIPGELYQTIEPYLRSLVLYDPPFQALGHPPPSLPGLYDAFADPDYTTLDAKFTNFQRWISSYYKHPNIASRDAAGMFVAKPPADTANSTFDRWTDEEKARYSEIVAAVRVDLPALAAAMQATLKTQFHSVLFSTDLVTSHFPRTPILHISGAETCYPGMWGYMSSFSSYAAAQERGDVSRPTTFKIVEGGNHFMHYDMPEIFLKEVMANCSMNIPTIQLSPHVSTS</sequence>
<dbReference type="InterPro" id="IPR000073">
    <property type="entry name" value="AB_hydrolase_1"/>
</dbReference>